<evidence type="ECO:0000256" key="6">
    <source>
        <dbReference type="SAM" id="Phobius"/>
    </source>
</evidence>
<feature type="transmembrane region" description="Helical" evidence="6">
    <location>
        <begin position="54"/>
        <end position="75"/>
    </location>
</feature>
<dbReference type="EMBL" id="JBHTBU010000002">
    <property type="protein sequence ID" value="MFC7289288.1"/>
    <property type="molecule type" value="Genomic_DNA"/>
</dbReference>
<keyword evidence="4 6" id="KW-1133">Transmembrane helix</keyword>
<organism evidence="8 9">
    <name type="scientific">Herminiimonas glaciei</name>
    <dbReference type="NCBI Taxonomy" id="523788"/>
    <lineage>
        <taxon>Bacteria</taxon>
        <taxon>Pseudomonadati</taxon>
        <taxon>Pseudomonadota</taxon>
        <taxon>Betaproteobacteria</taxon>
        <taxon>Burkholderiales</taxon>
        <taxon>Oxalobacteraceae</taxon>
        <taxon>Herminiimonas</taxon>
    </lineage>
</organism>
<feature type="transmembrane region" description="Helical" evidence="6">
    <location>
        <begin position="15"/>
        <end position="34"/>
    </location>
</feature>
<feature type="domain" description="Major facilitator superfamily (MFS) profile" evidence="7">
    <location>
        <begin position="16"/>
        <end position="403"/>
    </location>
</feature>
<keyword evidence="9" id="KW-1185">Reference proteome</keyword>
<feature type="transmembrane region" description="Helical" evidence="6">
    <location>
        <begin position="222"/>
        <end position="244"/>
    </location>
</feature>
<evidence type="ECO:0000256" key="4">
    <source>
        <dbReference type="ARBA" id="ARBA00022989"/>
    </source>
</evidence>
<keyword evidence="3 6" id="KW-0812">Transmembrane</keyword>
<dbReference type="CDD" id="cd17324">
    <property type="entry name" value="MFS_NepI_like"/>
    <property type="match status" value="1"/>
</dbReference>
<feature type="transmembrane region" description="Helical" evidence="6">
    <location>
        <begin position="175"/>
        <end position="193"/>
    </location>
</feature>
<proteinExistence type="predicted"/>
<sequence length="417" mass="45361">MHSSTHTPVIKNERLFLLTIAGIQFTHILDFMIMMPLGPQLIRLLHIDTHQFGLLLSSYTFTAAASSLLAATYIDRFDRRKLLLVLYACFIIATLCCGLAPNFTFLLIARALAGAFGGILGGLVQTMIADVIPFERRGKALGTVMAAFSISTVAGVPLGLLLASTFTSLGWRAPFFFIVLLSGIFWVIGYKLLPNLTAHLHNKPIGNVFQRIFAVAREPRHLTAFAFIAMMMMAGFTVIPYIALYMTTNVGLPESFITVVYLCGGAATFFTSQLIGRMADKYGKLKVYKLVALASFIPLLITTHLVPIAWWLVLINSTIFFILVPGRMVPGMAMVSAVPEAHVRGTFMTLISSVQMLSSGLATLIAGLIITRTPDGMIEHYDTVGYLAVACGVLTIWLAQRLRIPPDPASGASKPAA</sequence>
<dbReference type="PANTHER" id="PTHR43124:SF3">
    <property type="entry name" value="CHLORAMPHENICOL EFFLUX PUMP RV0191"/>
    <property type="match status" value="1"/>
</dbReference>
<dbReference type="SUPFAM" id="SSF103473">
    <property type="entry name" value="MFS general substrate transporter"/>
    <property type="match status" value="1"/>
</dbReference>
<keyword evidence="2" id="KW-1003">Cell membrane</keyword>
<feature type="transmembrane region" description="Helical" evidence="6">
    <location>
        <begin position="256"/>
        <end position="275"/>
    </location>
</feature>
<comment type="subcellular location">
    <subcellularLocation>
        <location evidence="1">Cell membrane</location>
        <topology evidence="1">Multi-pass membrane protein</topology>
    </subcellularLocation>
</comment>
<dbReference type="Proteomes" id="UP001596542">
    <property type="component" value="Unassembled WGS sequence"/>
</dbReference>
<dbReference type="Gene3D" id="1.20.1250.20">
    <property type="entry name" value="MFS general substrate transporter like domains"/>
    <property type="match status" value="1"/>
</dbReference>
<protein>
    <submittedName>
        <fullName evidence="8">MFS transporter</fullName>
    </submittedName>
</protein>
<dbReference type="RefSeq" id="WP_382272608.1">
    <property type="nucleotide sequence ID" value="NZ_JBHTBU010000002.1"/>
</dbReference>
<evidence type="ECO:0000259" key="7">
    <source>
        <dbReference type="PROSITE" id="PS50850"/>
    </source>
</evidence>
<dbReference type="InterPro" id="IPR020846">
    <property type="entry name" value="MFS_dom"/>
</dbReference>
<dbReference type="Pfam" id="PF07690">
    <property type="entry name" value="MFS_1"/>
    <property type="match status" value="1"/>
</dbReference>
<evidence type="ECO:0000256" key="5">
    <source>
        <dbReference type="ARBA" id="ARBA00023136"/>
    </source>
</evidence>
<dbReference type="InterPro" id="IPR050189">
    <property type="entry name" value="MFS_Efflux_Transporters"/>
</dbReference>
<feature type="transmembrane region" description="Helical" evidence="6">
    <location>
        <begin position="82"/>
        <end position="101"/>
    </location>
</feature>
<dbReference type="PROSITE" id="PS50850">
    <property type="entry name" value="MFS"/>
    <property type="match status" value="1"/>
</dbReference>
<keyword evidence="5 6" id="KW-0472">Membrane</keyword>
<feature type="transmembrane region" description="Helical" evidence="6">
    <location>
        <begin position="287"/>
        <end position="313"/>
    </location>
</feature>
<dbReference type="InterPro" id="IPR011701">
    <property type="entry name" value="MFS"/>
</dbReference>
<evidence type="ECO:0000256" key="2">
    <source>
        <dbReference type="ARBA" id="ARBA00022475"/>
    </source>
</evidence>
<dbReference type="InterPro" id="IPR036259">
    <property type="entry name" value="MFS_trans_sf"/>
</dbReference>
<feature type="transmembrane region" description="Helical" evidence="6">
    <location>
        <begin position="319"/>
        <end position="338"/>
    </location>
</feature>
<gene>
    <name evidence="8" type="ORF">ACFQPC_14665</name>
</gene>
<reference evidence="9" key="1">
    <citation type="journal article" date="2019" name="Int. J. Syst. Evol. Microbiol.">
        <title>The Global Catalogue of Microorganisms (GCM) 10K type strain sequencing project: providing services to taxonomists for standard genome sequencing and annotation.</title>
        <authorList>
            <consortium name="The Broad Institute Genomics Platform"/>
            <consortium name="The Broad Institute Genome Sequencing Center for Infectious Disease"/>
            <person name="Wu L."/>
            <person name="Ma J."/>
        </authorList>
    </citation>
    <scope>NUCLEOTIDE SEQUENCE [LARGE SCALE GENOMIC DNA]</scope>
    <source>
        <strain evidence="9">KACC 12508</strain>
    </source>
</reference>
<evidence type="ECO:0000256" key="3">
    <source>
        <dbReference type="ARBA" id="ARBA00022692"/>
    </source>
</evidence>
<feature type="transmembrane region" description="Helical" evidence="6">
    <location>
        <begin position="140"/>
        <end position="163"/>
    </location>
</feature>
<comment type="caution">
    <text evidence="8">The sequence shown here is derived from an EMBL/GenBank/DDBJ whole genome shotgun (WGS) entry which is preliminary data.</text>
</comment>
<dbReference type="PANTHER" id="PTHR43124">
    <property type="entry name" value="PURINE EFFLUX PUMP PBUE"/>
    <property type="match status" value="1"/>
</dbReference>
<feature type="transmembrane region" description="Helical" evidence="6">
    <location>
        <begin position="350"/>
        <end position="371"/>
    </location>
</feature>
<evidence type="ECO:0000256" key="1">
    <source>
        <dbReference type="ARBA" id="ARBA00004651"/>
    </source>
</evidence>
<name>A0ABW2IEC2_9BURK</name>
<feature type="transmembrane region" description="Helical" evidence="6">
    <location>
        <begin position="383"/>
        <end position="399"/>
    </location>
</feature>
<feature type="transmembrane region" description="Helical" evidence="6">
    <location>
        <begin position="107"/>
        <end position="128"/>
    </location>
</feature>
<accession>A0ABW2IEC2</accession>
<evidence type="ECO:0000313" key="8">
    <source>
        <dbReference type="EMBL" id="MFC7289288.1"/>
    </source>
</evidence>
<evidence type="ECO:0000313" key="9">
    <source>
        <dbReference type="Proteomes" id="UP001596542"/>
    </source>
</evidence>